<feature type="compositionally biased region" description="Basic and acidic residues" evidence="1">
    <location>
        <begin position="22"/>
        <end position="31"/>
    </location>
</feature>
<dbReference type="PaxDb" id="4577-AC200725.4_FGP008"/>
<accession>A0A1D6MLR5</accession>
<evidence type="ECO:0000256" key="1">
    <source>
        <dbReference type="SAM" id="MobiDB-lite"/>
    </source>
</evidence>
<feature type="region of interest" description="Disordered" evidence="1">
    <location>
        <begin position="1"/>
        <end position="50"/>
    </location>
</feature>
<organism evidence="2">
    <name type="scientific">Zea mays</name>
    <name type="common">Maize</name>
    <dbReference type="NCBI Taxonomy" id="4577"/>
    <lineage>
        <taxon>Eukaryota</taxon>
        <taxon>Viridiplantae</taxon>
        <taxon>Streptophyta</taxon>
        <taxon>Embryophyta</taxon>
        <taxon>Tracheophyta</taxon>
        <taxon>Spermatophyta</taxon>
        <taxon>Magnoliopsida</taxon>
        <taxon>Liliopsida</taxon>
        <taxon>Poales</taxon>
        <taxon>Poaceae</taxon>
        <taxon>PACMAD clade</taxon>
        <taxon>Panicoideae</taxon>
        <taxon>Andropogonodae</taxon>
        <taxon>Andropogoneae</taxon>
        <taxon>Tripsacinae</taxon>
        <taxon>Zea</taxon>
    </lineage>
</organism>
<evidence type="ECO:0000313" key="2">
    <source>
        <dbReference type="EMBL" id="ONM30153.1"/>
    </source>
</evidence>
<dbReference type="EMBL" id="CM007649">
    <property type="protein sequence ID" value="ONM30153.1"/>
    <property type="molecule type" value="Genomic_DNA"/>
</dbReference>
<dbReference type="InParanoid" id="A0A1D6MLR5"/>
<name>A0A1D6MLR5_MAIZE</name>
<feature type="compositionally biased region" description="Basic and acidic residues" evidence="1">
    <location>
        <begin position="1"/>
        <end position="14"/>
    </location>
</feature>
<protein>
    <submittedName>
        <fullName evidence="2">Uncharacterized protein</fullName>
    </submittedName>
</protein>
<gene>
    <name evidence="2" type="ORF">ZEAMMB73_Zm00001d039912</name>
</gene>
<proteinExistence type="predicted"/>
<sequence>MEVHVEEDVARRDAALVMRTTPKMDESRTEGDPDPTGSGSGILGPSVAER</sequence>
<dbReference type="AlphaFoldDB" id="A0A1D6MLR5"/>
<reference evidence="2" key="1">
    <citation type="submission" date="2015-12" db="EMBL/GenBank/DDBJ databases">
        <title>Update maize B73 reference genome by single molecule sequencing technologies.</title>
        <authorList>
            <consortium name="Maize Genome Sequencing Project"/>
            <person name="Ware D."/>
        </authorList>
    </citation>
    <scope>NUCLEOTIDE SEQUENCE [LARGE SCALE GENOMIC DNA]</scope>
    <source>
        <tissue evidence="2">Seedling</tissue>
    </source>
</reference>